<dbReference type="AlphaFoldDB" id="A0A6A4GT55"/>
<keyword evidence="2" id="KW-1185">Reference proteome</keyword>
<reference evidence="1" key="1">
    <citation type="journal article" date="2019" name="Environ. Microbiol.">
        <title>Fungal ecological strategies reflected in gene transcription - a case study of two litter decomposers.</title>
        <authorList>
            <person name="Barbi F."/>
            <person name="Kohler A."/>
            <person name="Barry K."/>
            <person name="Baskaran P."/>
            <person name="Daum C."/>
            <person name="Fauchery L."/>
            <person name="Ihrmark K."/>
            <person name="Kuo A."/>
            <person name="LaButti K."/>
            <person name="Lipzen A."/>
            <person name="Morin E."/>
            <person name="Grigoriev I.V."/>
            <person name="Henrissat B."/>
            <person name="Lindahl B."/>
            <person name="Martin F."/>
        </authorList>
    </citation>
    <scope>NUCLEOTIDE SEQUENCE</scope>
    <source>
        <strain evidence="1">JB14</strain>
    </source>
</reference>
<name>A0A6A4GT55_9AGAR</name>
<dbReference type="OrthoDB" id="5186at2759"/>
<dbReference type="EMBL" id="ML769717">
    <property type="protein sequence ID" value="KAE9388979.1"/>
    <property type="molecule type" value="Genomic_DNA"/>
</dbReference>
<evidence type="ECO:0008006" key="3">
    <source>
        <dbReference type="Google" id="ProtNLM"/>
    </source>
</evidence>
<evidence type="ECO:0000313" key="2">
    <source>
        <dbReference type="Proteomes" id="UP000799118"/>
    </source>
</evidence>
<protein>
    <recommendedName>
        <fullName evidence="3">Mediator of RNA polymerase II transcription subunit 5</fullName>
    </recommendedName>
</protein>
<evidence type="ECO:0000313" key="1">
    <source>
        <dbReference type="EMBL" id="KAE9388979.1"/>
    </source>
</evidence>
<organism evidence="1 2">
    <name type="scientific">Gymnopus androsaceus JB14</name>
    <dbReference type="NCBI Taxonomy" id="1447944"/>
    <lineage>
        <taxon>Eukaryota</taxon>
        <taxon>Fungi</taxon>
        <taxon>Dikarya</taxon>
        <taxon>Basidiomycota</taxon>
        <taxon>Agaricomycotina</taxon>
        <taxon>Agaricomycetes</taxon>
        <taxon>Agaricomycetidae</taxon>
        <taxon>Agaricales</taxon>
        <taxon>Marasmiineae</taxon>
        <taxon>Omphalotaceae</taxon>
        <taxon>Gymnopus</taxon>
    </lineage>
</organism>
<sequence>MLQDFQLSCQRILSGAVEALSGVRNRHGIAEILTVSHMLGMPIDLFLGVQPSVSDSLPDHPIALQILHLVVAVVLHRPTKITTNAHSSSSKDLRVQRTAFPITSLLEEAHAAIVVTLQMVSGVDSVSSLDAQALNLICEVLMYVRYLGNIVSQSVLDYSALQLPVDRISAISKQLPGAFTSFRDSALGLKNVTTLASGLGINEIWSMFYGNSFAVDEVLRLAKLAVQINGPSDFRRQILNLMAMAPLTRSLEDQVSASGMIEALQRRIQVDFEVCVTDGNEALQAPHLSTRLALLAMRSTLSENSKRAIGHLISIACDQPRSRIGHLLTYQQSLWLEDAERIGSLYNIPTITASLFAHWMNDVWGHQDGPAVLFRPVQLQSTLSVWNWKTIPMEKLAEYETDLHSLVQLVLLNSESVISVPEQLTILVKQSITKIASCFSKAGNTRTDSIAPGHIVDSRLLALPELGDALEHSAFERAVKFHVQPTFTAPDAAESRSEYLARLGLCWISVGKLLLDLFIPDAPINPAAVQSHIFGFWSRHAASLSKELALHSEFEELVSGNSKNGVTVHLQTTLAAAQENLTNGPPPVPLRDVSRLQMFWSEVMQFQNHVLSSQKLETLISLLKAGEDSASLMEQVVQTSMKGFMQRLQTVYKEFDDITFPILYALLHLQTGL</sequence>
<proteinExistence type="predicted"/>
<accession>A0A6A4GT55</accession>
<dbReference type="Proteomes" id="UP000799118">
    <property type="component" value="Unassembled WGS sequence"/>
</dbReference>
<gene>
    <name evidence="1" type="ORF">BT96DRAFT_1071805</name>
</gene>